<evidence type="ECO:0000313" key="3">
    <source>
        <dbReference type="Proteomes" id="UP000023152"/>
    </source>
</evidence>
<evidence type="ECO:0000259" key="1">
    <source>
        <dbReference type="PROSITE" id="PS50222"/>
    </source>
</evidence>
<comment type="caution">
    <text evidence="2">The sequence shown here is derived from an EMBL/GenBank/DDBJ whole genome shotgun (WGS) entry which is preliminary data.</text>
</comment>
<dbReference type="AlphaFoldDB" id="X6LUA3"/>
<dbReference type="EMBL" id="ASPP01029003">
    <property type="protein sequence ID" value="ETO04722.1"/>
    <property type="molecule type" value="Genomic_DNA"/>
</dbReference>
<name>X6LUA3_RETFI</name>
<gene>
    <name evidence="2" type="ORF">RFI_32674</name>
</gene>
<dbReference type="PROSITE" id="PS50222">
    <property type="entry name" value="EF_HAND_2"/>
    <property type="match status" value="1"/>
</dbReference>
<reference evidence="2 3" key="1">
    <citation type="journal article" date="2013" name="Curr. Biol.">
        <title>The Genome of the Foraminiferan Reticulomyxa filosa.</title>
        <authorList>
            <person name="Glockner G."/>
            <person name="Hulsmann N."/>
            <person name="Schleicher M."/>
            <person name="Noegel A.A."/>
            <person name="Eichinger L."/>
            <person name="Gallinger C."/>
            <person name="Pawlowski J."/>
            <person name="Sierra R."/>
            <person name="Euteneuer U."/>
            <person name="Pillet L."/>
            <person name="Moustafa A."/>
            <person name="Platzer M."/>
            <person name="Groth M."/>
            <person name="Szafranski K."/>
            <person name="Schliwa M."/>
        </authorList>
    </citation>
    <scope>NUCLEOTIDE SEQUENCE [LARGE SCALE GENOMIC DNA]</scope>
</reference>
<protein>
    <recommendedName>
        <fullName evidence="1">EF-hand domain-containing protein</fullName>
    </recommendedName>
</protein>
<dbReference type="InterPro" id="IPR011992">
    <property type="entry name" value="EF-hand-dom_pair"/>
</dbReference>
<sequence length="122" mass="13670">MRLCLFFLFNNSNCVNKAKKSIITTAMNSQVKVETSDDICAIISQLTGSAMNMTSVITVEIDILLVEKLKAIDIAAINENRNKLIGKDEFINILSPTSSQHIFAKLDTNNDENVSPQEYTRW</sequence>
<dbReference type="InterPro" id="IPR002048">
    <property type="entry name" value="EF_hand_dom"/>
</dbReference>
<proteinExistence type="predicted"/>
<organism evidence="2 3">
    <name type="scientific">Reticulomyxa filosa</name>
    <dbReference type="NCBI Taxonomy" id="46433"/>
    <lineage>
        <taxon>Eukaryota</taxon>
        <taxon>Sar</taxon>
        <taxon>Rhizaria</taxon>
        <taxon>Retaria</taxon>
        <taxon>Foraminifera</taxon>
        <taxon>Monothalamids</taxon>
        <taxon>Reticulomyxidae</taxon>
        <taxon>Reticulomyxa</taxon>
    </lineage>
</organism>
<feature type="domain" description="EF-hand" evidence="1">
    <location>
        <begin position="94"/>
        <end position="122"/>
    </location>
</feature>
<evidence type="ECO:0000313" key="2">
    <source>
        <dbReference type="EMBL" id="ETO04722.1"/>
    </source>
</evidence>
<dbReference type="Proteomes" id="UP000023152">
    <property type="component" value="Unassembled WGS sequence"/>
</dbReference>
<dbReference type="GO" id="GO:0005509">
    <property type="term" value="F:calcium ion binding"/>
    <property type="evidence" value="ECO:0007669"/>
    <property type="project" value="InterPro"/>
</dbReference>
<keyword evidence="3" id="KW-1185">Reference proteome</keyword>
<accession>X6LUA3</accession>
<dbReference type="SUPFAM" id="SSF47473">
    <property type="entry name" value="EF-hand"/>
    <property type="match status" value="1"/>
</dbReference>